<keyword evidence="3" id="KW-1185">Reference proteome</keyword>
<dbReference type="InterPro" id="IPR042178">
    <property type="entry name" value="Serpin_sf_1"/>
</dbReference>
<dbReference type="Proteomes" id="UP000466345">
    <property type="component" value="Unassembled WGS sequence"/>
</dbReference>
<feature type="domain" description="Serpin" evidence="1">
    <location>
        <begin position="28"/>
        <end position="167"/>
    </location>
</feature>
<dbReference type="InterPro" id="IPR023796">
    <property type="entry name" value="Serpin_dom"/>
</dbReference>
<name>A0A7K0CAV2_9ACTN</name>
<dbReference type="Gene3D" id="3.30.497.10">
    <property type="entry name" value="Antithrombin, subunit I, domain 2"/>
    <property type="match status" value="2"/>
</dbReference>
<dbReference type="EMBL" id="WEGJ01000001">
    <property type="protein sequence ID" value="MQY10513.1"/>
    <property type="molecule type" value="Genomic_DNA"/>
</dbReference>
<dbReference type="RefSeq" id="WP_153449774.1">
    <property type="nucleotide sequence ID" value="NZ_WEGJ01000001.1"/>
</dbReference>
<dbReference type="SUPFAM" id="SSF56574">
    <property type="entry name" value="Serpins"/>
    <property type="match status" value="2"/>
</dbReference>
<accession>A0A7K0CAV2</accession>
<gene>
    <name evidence="2" type="ORF">SRB5_06210</name>
</gene>
<sequence>MISTTTVRAVNAMTARWARTGWEPGSGSVFAAPGAWPLIGLLAGAADGPARTELEGALGVPAHEAARRSWDVLDTLADAAGVDSALGLWIREDLLRLRPEWEAGLPAGVRGALSGDPAADQDALDAWAAARTDGLIPAMPVPVTDDTELVLASALLLRTTWLRPFQEAWGGTEEGPWAGRDLHLLHRVTSVLDRLRVIRTSGGPHTMVEVVGDNGTDVHLVLGPEGSPPGEVLAAGAEAIAGRWPRTPGGALPLGEAGPGVEVSHVRSERREDRLLLETVQFGVDASHDLVGLPEVFGLSAAADTGHGHFPGISSRPLAVGAAAQHASATFGPLGFRAGAVTAVAMVAGGVPAEPRQPYIVKHVDVRFLRPFGFLAVHRRSKLILAAGWVETPDEYDVAAELAGWED</sequence>
<evidence type="ECO:0000259" key="1">
    <source>
        <dbReference type="Pfam" id="PF00079"/>
    </source>
</evidence>
<reference evidence="2 3" key="1">
    <citation type="submission" date="2019-10" db="EMBL/GenBank/DDBJ databases">
        <title>Streptomyces smaragdinus sp. nov. and Streptomyces fabii sp. nov., isolated from the gut of fungus growing-termite Macrotermes natalensis.</title>
        <authorList>
            <person name="Schwitalla J."/>
            <person name="Benndorf R."/>
            <person name="Martin K."/>
            <person name="De Beer W."/>
            <person name="Kaster A.-K."/>
            <person name="Vollmers J."/>
            <person name="Poulsen M."/>
            <person name="Beemelmanns C."/>
        </authorList>
    </citation>
    <scope>NUCLEOTIDE SEQUENCE [LARGE SCALE GENOMIC DNA]</scope>
    <source>
        <strain evidence="2 3">RB5</strain>
    </source>
</reference>
<dbReference type="OrthoDB" id="4847668at2"/>
<comment type="caution">
    <text evidence="2">The sequence shown here is derived from an EMBL/GenBank/DDBJ whole genome shotgun (WGS) entry which is preliminary data.</text>
</comment>
<dbReference type="Pfam" id="PF00079">
    <property type="entry name" value="Serpin"/>
    <property type="match status" value="1"/>
</dbReference>
<organism evidence="2 3">
    <name type="scientific">Streptomyces smaragdinus</name>
    <dbReference type="NCBI Taxonomy" id="2585196"/>
    <lineage>
        <taxon>Bacteria</taxon>
        <taxon>Bacillati</taxon>
        <taxon>Actinomycetota</taxon>
        <taxon>Actinomycetes</taxon>
        <taxon>Kitasatosporales</taxon>
        <taxon>Streptomycetaceae</taxon>
        <taxon>Streptomyces</taxon>
    </lineage>
</organism>
<dbReference type="AlphaFoldDB" id="A0A7K0CAV2"/>
<protein>
    <recommendedName>
        <fullName evidence="1">Serpin domain-containing protein</fullName>
    </recommendedName>
</protein>
<dbReference type="InterPro" id="IPR036186">
    <property type="entry name" value="Serpin_sf"/>
</dbReference>
<evidence type="ECO:0000313" key="2">
    <source>
        <dbReference type="EMBL" id="MQY10513.1"/>
    </source>
</evidence>
<proteinExistence type="predicted"/>
<evidence type="ECO:0000313" key="3">
    <source>
        <dbReference type="Proteomes" id="UP000466345"/>
    </source>
</evidence>